<accession>A0AAW8TW56</accession>
<evidence type="ECO:0000256" key="2">
    <source>
        <dbReference type="SAM" id="Phobius"/>
    </source>
</evidence>
<evidence type="ECO:0000256" key="1">
    <source>
        <dbReference type="SAM" id="MobiDB-lite"/>
    </source>
</evidence>
<reference evidence="3" key="1">
    <citation type="submission" date="2023-03" db="EMBL/GenBank/DDBJ databases">
        <authorList>
            <person name="Shen W."/>
            <person name="Cai J."/>
        </authorList>
    </citation>
    <scope>NUCLEOTIDE SEQUENCE</scope>
    <source>
        <strain evidence="3">B226-2</strain>
    </source>
</reference>
<organism evidence="3 4">
    <name type="scientific">Enterococcus asini</name>
    <dbReference type="NCBI Taxonomy" id="57732"/>
    <lineage>
        <taxon>Bacteria</taxon>
        <taxon>Bacillati</taxon>
        <taxon>Bacillota</taxon>
        <taxon>Bacilli</taxon>
        <taxon>Lactobacillales</taxon>
        <taxon>Enterococcaceae</taxon>
        <taxon>Enterococcus</taxon>
    </lineage>
</organism>
<dbReference type="Proteomes" id="UP001256711">
    <property type="component" value="Unassembled WGS sequence"/>
</dbReference>
<feature type="compositionally biased region" description="Acidic residues" evidence="1">
    <location>
        <begin position="88"/>
        <end position="97"/>
    </location>
</feature>
<keyword evidence="2" id="KW-0472">Membrane</keyword>
<sequence length="137" mass="15142">MKINQRFIVKLALGFVAMGGLLILVGFAMSGFSWDAYATDRHAWYRTFNVSSSHHEFGVMLDEDTAAQEATEESAEKAEESRELAAEKEEEAAEAMSDLEETLAELRSEVQELQGVDAKKAAEVEALIKELEAALKN</sequence>
<gene>
    <name evidence="3" type="ORF">P7H43_03950</name>
</gene>
<keyword evidence="2" id="KW-0812">Transmembrane</keyword>
<evidence type="ECO:0000313" key="4">
    <source>
        <dbReference type="Proteomes" id="UP001256711"/>
    </source>
</evidence>
<feature type="compositionally biased region" description="Basic and acidic residues" evidence="1">
    <location>
        <begin position="74"/>
        <end position="87"/>
    </location>
</feature>
<dbReference type="EMBL" id="JARQBJ010000002">
    <property type="protein sequence ID" value="MDT2809626.1"/>
    <property type="molecule type" value="Genomic_DNA"/>
</dbReference>
<keyword evidence="2" id="KW-1133">Transmembrane helix</keyword>
<protein>
    <submittedName>
        <fullName evidence="3">Uncharacterized protein</fullName>
    </submittedName>
</protein>
<name>A0AAW8TW56_9ENTE</name>
<evidence type="ECO:0000313" key="3">
    <source>
        <dbReference type="EMBL" id="MDT2809626.1"/>
    </source>
</evidence>
<dbReference type="AlphaFoldDB" id="A0AAW8TW56"/>
<comment type="caution">
    <text evidence="3">The sequence shown here is derived from an EMBL/GenBank/DDBJ whole genome shotgun (WGS) entry which is preliminary data.</text>
</comment>
<proteinExistence type="predicted"/>
<dbReference type="RefSeq" id="WP_311835087.1">
    <property type="nucleotide sequence ID" value="NZ_JARQBJ010000002.1"/>
</dbReference>
<feature type="region of interest" description="Disordered" evidence="1">
    <location>
        <begin position="66"/>
        <end position="97"/>
    </location>
</feature>
<feature type="transmembrane region" description="Helical" evidence="2">
    <location>
        <begin position="12"/>
        <end position="34"/>
    </location>
</feature>